<dbReference type="InterPro" id="IPR004358">
    <property type="entry name" value="Sig_transdc_His_kin-like_C"/>
</dbReference>
<keyword evidence="9" id="KW-0902">Two-component regulatory system</keyword>
<evidence type="ECO:0000256" key="5">
    <source>
        <dbReference type="ARBA" id="ARBA00022679"/>
    </source>
</evidence>
<keyword evidence="6" id="KW-0547">Nucleotide-binding</keyword>
<dbReference type="GO" id="GO:0005524">
    <property type="term" value="F:ATP binding"/>
    <property type="evidence" value="ECO:0007669"/>
    <property type="project" value="UniProtKB-KW"/>
</dbReference>
<keyword evidence="7" id="KW-0418">Kinase</keyword>
<dbReference type="EMBL" id="PGXC01000002">
    <property type="protein sequence ID" value="PKK91644.1"/>
    <property type="molecule type" value="Genomic_DNA"/>
</dbReference>
<comment type="catalytic activity">
    <reaction evidence="1">
        <text>ATP + protein L-histidine = ADP + protein N-phospho-L-histidine.</text>
        <dbReference type="EC" id="2.7.13.3"/>
    </reaction>
</comment>
<dbReference type="GO" id="GO:0000155">
    <property type="term" value="F:phosphorelay sensor kinase activity"/>
    <property type="evidence" value="ECO:0007669"/>
    <property type="project" value="InterPro"/>
</dbReference>
<keyword evidence="10" id="KW-0472">Membrane</keyword>
<dbReference type="CDD" id="cd06225">
    <property type="entry name" value="HAMP"/>
    <property type="match status" value="1"/>
</dbReference>
<dbReference type="Gene3D" id="1.10.287.130">
    <property type="match status" value="1"/>
</dbReference>
<feature type="transmembrane region" description="Helical" evidence="10">
    <location>
        <begin position="183"/>
        <end position="203"/>
    </location>
</feature>
<accession>A0A2N1PTH2</accession>
<dbReference type="PRINTS" id="PR00344">
    <property type="entry name" value="BCTRLSENSOR"/>
</dbReference>
<comment type="subcellular location">
    <subcellularLocation>
        <location evidence="2">Membrane</location>
    </subcellularLocation>
</comment>
<evidence type="ECO:0000313" key="14">
    <source>
        <dbReference type="Proteomes" id="UP000233256"/>
    </source>
</evidence>
<dbReference type="Pfam" id="PF00672">
    <property type="entry name" value="HAMP"/>
    <property type="match status" value="1"/>
</dbReference>
<feature type="domain" description="Histidine kinase" evidence="11">
    <location>
        <begin position="272"/>
        <end position="503"/>
    </location>
</feature>
<dbReference type="SMART" id="SM00388">
    <property type="entry name" value="HisKA"/>
    <property type="match status" value="1"/>
</dbReference>
<evidence type="ECO:0000259" key="11">
    <source>
        <dbReference type="PROSITE" id="PS50109"/>
    </source>
</evidence>
<dbReference type="InterPro" id="IPR003594">
    <property type="entry name" value="HATPase_dom"/>
</dbReference>
<dbReference type="PROSITE" id="PS50109">
    <property type="entry name" value="HIS_KIN"/>
    <property type="match status" value="1"/>
</dbReference>
<evidence type="ECO:0000259" key="12">
    <source>
        <dbReference type="PROSITE" id="PS50885"/>
    </source>
</evidence>
<dbReference type="SMART" id="SM00387">
    <property type="entry name" value="HATPase_c"/>
    <property type="match status" value="1"/>
</dbReference>
<dbReference type="InterPro" id="IPR036097">
    <property type="entry name" value="HisK_dim/P_sf"/>
</dbReference>
<dbReference type="GO" id="GO:0016020">
    <property type="term" value="C:membrane"/>
    <property type="evidence" value="ECO:0007669"/>
    <property type="project" value="UniProtKB-SubCell"/>
</dbReference>
<keyword evidence="10" id="KW-1133">Transmembrane helix</keyword>
<dbReference type="AlphaFoldDB" id="A0A2N1PTH2"/>
<dbReference type="Gene3D" id="3.30.565.10">
    <property type="entry name" value="Histidine kinase-like ATPase, C-terminal domain"/>
    <property type="match status" value="1"/>
</dbReference>
<organism evidence="13 14">
    <name type="scientific">Candidatus Wallbacteria bacterium HGW-Wallbacteria-1</name>
    <dbReference type="NCBI Taxonomy" id="2013854"/>
    <lineage>
        <taxon>Bacteria</taxon>
        <taxon>Candidatus Walliibacteriota</taxon>
    </lineage>
</organism>
<evidence type="ECO:0000256" key="10">
    <source>
        <dbReference type="SAM" id="Phobius"/>
    </source>
</evidence>
<gene>
    <name evidence="13" type="ORF">CVV64_02970</name>
</gene>
<evidence type="ECO:0000256" key="8">
    <source>
        <dbReference type="ARBA" id="ARBA00022840"/>
    </source>
</evidence>
<proteinExistence type="predicted"/>
<dbReference type="SMART" id="SM00304">
    <property type="entry name" value="HAMP"/>
    <property type="match status" value="1"/>
</dbReference>
<dbReference type="PANTHER" id="PTHR43065:SF10">
    <property type="entry name" value="PEROXIDE STRESS-ACTIVATED HISTIDINE KINASE MAK3"/>
    <property type="match status" value="1"/>
</dbReference>
<evidence type="ECO:0000256" key="2">
    <source>
        <dbReference type="ARBA" id="ARBA00004370"/>
    </source>
</evidence>
<evidence type="ECO:0000256" key="1">
    <source>
        <dbReference type="ARBA" id="ARBA00000085"/>
    </source>
</evidence>
<keyword evidence="10" id="KW-0812">Transmembrane</keyword>
<evidence type="ECO:0000313" key="13">
    <source>
        <dbReference type="EMBL" id="PKK91644.1"/>
    </source>
</evidence>
<dbReference type="PROSITE" id="PS50885">
    <property type="entry name" value="HAMP"/>
    <property type="match status" value="1"/>
</dbReference>
<evidence type="ECO:0000256" key="6">
    <source>
        <dbReference type="ARBA" id="ARBA00022741"/>
    </source>
</evidence>
<dbReference type="InterPro" id="IPR036890">
    <property type="entry name" value="HATPase_C_sf"/>
</dbReference>
<dbReference type="Pfam" id="PF00512">
    <property type="entry name" value="HisKA"/>
    <property type="match status" value="1"/>
</dbReference>
<dbReference type="EC" id="2.7.13.3" evidence="3"/>
<keyword evidence="8" id="KW-0067">ATP-binding</keyword>
<dbReference type="Pfam" id="PF02518">
    <property type="entry name" value="HATPase_c"/>
    <property type="match status" value="1"/>
</dbReference>
<sequence length="510" mass="56284">MIPATSGSGLKGKFIFLVTILILIILSLITVTHLVRERKAVILSLTGKARTLTGVISRIIADKTLGNTEFAKLARTILHDEDLQIISVFGVDGEVEFLDGVDENTSDAAKSVMFSALNLSQGRASSPLLLPGTDTFDYLETINPRENQTDANKNFDGKVVWLRLRLDNVNQAIRRIIMENLKVTVVAILFSILMATFLSQVIIQPISLLAEGVRRIIQGDYNASIQVVRNDEIGELGLAFNEMVTKISENRNLEKCLYEQEKLATIGQLAASMAHEVRNPLATVRALNQLVADDLSHMTAQAAHLNLAIEEVDRVNAVIEQFLAYARPRESCFAMEDIAAIIDRVVRLTSPMAQKKGISIETRIPENIKGWVDNEQISQALVNLVMNSLNACSSGNRITIELRTETDGPIRSADERFNRKNLDLALNRQIPDTLIITVGDDGPGVPQSIRDRLFEPFVSSTPHGTGLGLAICRKIAQNHHGVLTLSHKQDKGALFTFRICMAPPVKNRIE</sequence>
<keyword evidence="4" id="KW-0597">Phosphoprotein</keyword>
<dbReference type="Proteomes" id="UP000233256">
    <property type="component" value="Unassembled WGS sequence"/>
</dbReference>
<dbReference type="SUPFAM" id="SSF158472">
    <property type="entry name" value="HAMP domain-like"/>
    <property type="match status" value="1"/>
</dbReference>
<keyword evidence="5" id="KW-0808">Transferase</keyword>
<comment type="caution">
    <text evidence="13">The sequence shown here is derived from an EMBL/GenBank/DDBJ whole genome shotgun (WGS) entry which is preliminary data.</text>
</comment>
<protein>
    <recommendedName>
        <fullName evidence="3">histidine kinase</fullName>
        <ecNumber evidence="3">2.7.13.3</ecNumber>
    </recommendedName>
</protein>
<reference evidence="13 14" key="1">
    <citation type="journal article" date="2017" name="ISME J.">
        <title>Potential for microbial H2 and metal transformations associated with novel bacteria and archaea in deep terrestrial subsurface sediments.</title>
        <authorList>
            <person name="Hernsdorf A.W."/>
            <person name="Amano Y."/>
            <person name="Miyakawa K."/>
            <person name="Ise K."/>
            <person name="Suzuki Y."/>
            <person name="Anantharaman K."/>
            <person name="Probst A."/>
            <person name="Burstein D."/>
            <person name="Thomas B.C."/>
            <person name="Banfield J.F."/>
        </authorList>
    </citation>
    <scope>NUCLEOTIDE SEQUENCE [LARGE SCALE GENOMIC DNA]</scope>
    <source>
        <strain evidence="13">HGW-Wallbacteria-1</strain>
    </source>
</reference>
<dbReference type="SUPFAM" id="SSF47384">
    <property type="entry name" value="Homodimeric domain of signal transducing histidine kinase"/>
    <property type="match status" value="1"/>
</dbReference>
<dbReference type="InterPro" id="IPR003661">
    <property type="entry name" value="HisK_dim/P_dom"/>
</dbReference>
<evidence type="ECO:0000256" key="7">
    <source>
        <dbReference type="ARBA" id="ARBA00022777"/>
    </source>
</evidence>
<evidence type="ECO:0000256" key="9">
    <source>
        <dbReference type="ARBA" id="ARBA00023012"/>
    </source>
</evidence>
<evidence type="ECO:0000256" key="3">
    <source>
        <dbReference type="ARBA" id="ARBA00012438"/>
    </source>
</evidence>
<dbReference type="CDD" id="cd00082">
    <property type="entry name" value="HisKA"/>
    <property type="match status" value="1"/>
</dbReference>
<evidence type="ECO:0000256" key="4">
    <source>
        <dbReference type="ARBA" id="ARBA00022553"/>
    </source>
</evidence>
<feature type="domain" description="HAMP" evidence="12">
    <location>
        <begin position="200"/>
        <end position="252"/>
    </location>
</feature>
<dbReference type="PANTHER" id="PTHR43065">
    <property type="entry name" value="SENSOR HISTIDINE KINASE"/>
    <property type="match status" value="1"/>
</dbReference>
<name>A0A2N1PTH2_9BACT</name>
<feature type="transmembrane region" description="Helical" evidence="10">
    <location>
        <begin position="14"/>
        <end position="35"/>
    </location>
</feature>
<dbReference type="SUPFAM" id="SSF55874">
    <property type="entry name" value="ATPase domain of HSP90 chaperone/DNA topoisomerase II/histidine kinase"/>
    <property type="match status" value="1"/>
</dbReference>
<dbReference type="InterPro" id="IPR003660">
    <property type="entry name" value="HAMP_dom"/>
</dbReference>
<dbReference type="InterPro" id="IPR005467">
    <property type="entry name" value="His_kinase_dom"/>
</dbReference>
<dbReference type="Gene3D" id="6.10.340.10">
    <property type="match status" value="1"/>
</dbReference>